<evidence type="ECO:0000256" key="3">
    <source>
        <dbReference type="ARBA" id="ARBA00022553"/>
    </source>
</evidence>
<dbReference type="InterPro" id="IPR013767">
    <property type="entry name" value="PAS_fold"/>
</dbReference>
<dbReference type="Pfam" id="PF02518">
    <property type="entry name" value="HATPase_c"/>
    <property type="match status" value="1"/>
</dbReference>
<evidence type="ECO:0000259" key="12">
    <source>
        <dbReference type="PROSITE" id="PS50112"/>
    </source>
</evidence>
<evidence type="ECO:0000313" key="16">
    <source>
        <dbReference type="Proteomes" id="UP000184076"/>
    </source>
</evidence>
<dbReference type="Proteomes" id="UP000184076">
    <property type="component" value="Unassembled WGS sequence"/>
</dbReference>
<dbReference type="PROSITE" id="PS50110">
    <property type="entry name" value="RESPONSE_REGULATORY"/>
    <property type="match status" value="1"/>
</dbReference>
<dbReference type="Gene3D" id="3.40.50.2300">
    <property type="match status" value="1"/>
</dbReference>
<protein>
    <recommendedName>
        <fullName evidence="2">histidine kinase</fullName>
        <ecNumber evidence="2">2.7.13.3</ecNumber>
    </recommendedName>
</protein>
<dbReference type="PANTHER" id="PTHR43065">
    <property type="entry name" value="SENSOR HISTIDINE KINASE"/>
    <property type="match status" value="1"/>
</dbReference>
<dbReference type="InterPro" id="IPR005467">
    <property type="entry name" value="His_kinase_dom"/>
</dbReference>
<keyword evidence="3 9" id="KW-0597">Phosphoprotein</keyword>
<dbReference type="Gene3D" id="2.40.10.220">
    <property type="entry name" value="predicted glycosyltransferase like domains"/>
    <property type="match status" value="1"/>
</dbReference>
<dbReference type="SMART" id="SM00091">
    <property type="entry name" value="PAS"/>
    <property type="match status" value="1"/>
</dbReference>
<evidence type="ECO:0000259" key="11">
    <source>
        <dbReference type="PROSITE" id="PS50110"/>
    </source>
</evidence>
<dbReference type="PRINTS" id="PR00344">
    <property type="entry name" value="BCTRLSENSOR"/>
</dbReference>
<dbReference type="Gene3D" id="1.10.3210.10">
    <property type="entry name" value="Hypothetical protein af1432"/>
    <property type="match status" value="1"/>
</dbReference>
<proteinExistence type="predicted"/>
<dbReference type="SUPFAM" id="SSF47384">
    <property type="entry name" value="Homodimeric domain of signal transducing histidine kinase"/>
    <property type="match status" value="1"/>
</dbReference>
<evidence type="ECO:0000256" key="6">
    <source>
        <dbReference type="ARBA" id="ARBA00022777"/>
    </source>
</evidence>
<evidence type="ECO:0000259" key="14">
    <source>
        <dbReference type="PROSITE" id="PS51833"/>
    </source>
</evidence>
<dbReference type="InterPro" id="IPR003661">
    <property type="entry name" value="HisK_dim/P_dom"/>
</dbReference>
<dbReference type="EMBL" id="FQVB01000016">
    <property type="protein sequence ID" value="SHF38216.1"/>
    <property type="molecule type" value="Genomic_DNA"/>
</dbReference>
<dbReference type="Pfam" id="PF07238">
    <property type="entry name" value="PilZ"/>
    <property type="match status" value="1"/>
</dbReference>
<evidence type="ECO:0000256" key="8">
    <source>
        <dbReference type="ARBA" id="ARBA00023012"/>
    </source>
</evidence>
<dbReference type="Gene3D" id="1.10.287.130">
    <property type="match status" value="1"/>
</dbReference>
<dbReference type="PROSITE" id="PS50109">
    <property type="entry name" value="HIS_KIN"/>
    <property type="match status" value="1"/>
</dbReference>
<dbReference type="PANTHER" id="PTHR43065:SF42">
    <property type="entry name" value="TWO-COMPONENT SENSOR PPRA"/>
    <property type="match status" value="1"/>
</dbReference>
<dbReference type="PROSITE" id="PS50112">
    <property type="entry name" value="PAS"/>
    <property type="match status" value="1"/>
</dbReference>
<dbReference type="InterPro" id="IPR029016">
    <property type="entry name" value="GAF-like_dom_sf"/>
</dbReference>
<evidence type="ECO:0000256" key="4">
    <source>
        <dbReference type="ARBA" id="ARBA00022679"/>
    </source>
</evidence>
<dbReference type="InterPro" id="IPR001789">
    <property type="entry name" value="Sig_transdc_resp-reg_receiver"/>
</dbReference>
<sequence>MDRRPGTKANGQEMHAGDIKKVMRTLETLPSVPAVASNILNALTQSRPDMERVIGLLETDQALALKVLRIVNSSYYGLRRRVADIRRAVAILGVEQLRCALLSVTVSESLIKELRRHARKDQQRLWEHSLACAVCCEILAERAGLKRVSEAFVVGLLHDVGKLLLMEWDASRYEQLERLSEERNVPPVRLEPQELGVDHATAGKWLAEKWELPDILLYPIWWHHHGPDVIPLLEASDPDIRSLSLLVNLADHLAHDLMADAICLEQMGPPDSEILSALGLAAEDCEAAKAEMGKRYGARTSLLDLEQDELSFYFSALQRANQHLAKMASRHLNRPVPSQSQREKEALENLREALERLGDVGSVLKETARRLPEVLGIPEGLLVAVSKEDKEVQGVWWNAQGQDDVFSLSPQNGNGRQGLGRVPEGLRQLLVSFARRYSFGVNGASLDSLIQFHNPYVAVPLLIEGAVAGEVVVLEEALLHDSPEPPRDVTVYERLGKILASALSRARLVEQSREKGESLTRALAEAGWAMKNLRTTQKKYQDEKDRLATTLESIADAVIATDTDGRVTLFNGAAARLTGWSADEAVGKDFSHCVRLVHAETKELLKDPVGRVLSRASTLELPNGIDLETRDGTRKPVGIAASPILGGDGKPKGVIFAIRDLTYQKKMEAEVIRARKLDSVRILAGGIAHDFNNIMMGILGNLNLAKMFLNQPEKLEARIDEAEKAVNRAKDLTHQLLAVAKGGNPVKKTASVAEIIKESGEFVLSGSNVRLELDVAEDLWPVDVDVGQMNQVMSNLLLNARQAMPKGGTVRVEARNVVVTAEDRLPLPDGRYVFILVRDEGVGIKAEYLDRIFDPYFTTKDRGTEKGTGLGLAIVYSIMRRHGGYVNVESKEGQGTVFYLYLPASDKDVPLVEEPQKPLQKGRGRILVMDDEESVLQIIEEMLQHLGYEPTLARDGAEAVKLYREAQKKGRPFHAVILDLTVRGGLGAKETLDEIHTIDPHVRAIVSSGYVQDSIIDRYADFGFLGVVTKPYTLRKLSETLHRVLQVGERRWRERKVVKLPVTVETGDRSVHGETKNLSTAGVLVNSREPLEPEQPVRVTIQGAGDRSVSVTGRVVWARVSNANGNGRSHLVGVRFDKDSGEAEDELRALLEQKS</sequence>
<dbReference type="EC" id="2.7.13.3" evidence="2"/>
<dbReference type="SMART" id="SM00387">
    <property type="entry name" value="HATPase_c"/>
    <property type="match status" value="1"/>
</dbReference>
<dbReference type="InterPro" id="IPR013976">
    <property type="entry name" value="HDOD"/>
</dbReference>
<gene>
    <name evidence="15" type="ORF">SAMN02745206_01873</name>
</gene>
<name>A0A1M5B726_9BACT</name>
<keyword evidence="16" id="KW-1185">Reference proteome</keyword>
<dbReference type="InterPro" id="IPR000700">
    <property type="entry name" value="PAS-assoc_C"/>
</dbReference>
<dbReference type="SMART" id="SM00448">
    <property type="entry name" value="REC"/>
    <property type="match status" value="1"/>
</dbReference>
<dbReference type="SUPFAM" id="SSF55874">
    <property type="entry name" value="ATPase domain of HSP90 chaperone/DNA topoisomerase II/histidine kinase"/>
    <property type="match status" value="1"/>
</dbReference>
<evidence type="ECO:0000256" key="2">
    <source>
        <dbReference type="ARBA" id="ARBA00012438"/>
    </source>
</evidence>
<dbReference type="PROSITE" id="PS50113">
    <property type="entry name" value="PAC"/>
    <property type="match status" value="1"/>
</dbReference>
<feature type="domain" description="Histidine kinase" evidence="10">
    <location>
        <begin position="686"/>
        <end position="906"/>
    </location>
</feature>
<dbReference type="Gene3D" id="3.30.450.40">
    <property type="match status" value="1"/>
</dbReference>
<feature type="domain" description="Response regulatory" evidence="11">
    <location>
        <begin position="925"/>
        <end position="1045"/>
    </location>
</feature>
<evidence type="ECO:0000256" key="9">
    <source>
        <dbReference type="PROSITE-ProRule" id="PRU00169"/>
    </source>
</evidence>
<keyword evidence="4" id="KW-0808">Transferase</keyword>
<feature type="domain" description="PAC" evidence="13">
    <location>
        <begin position="621"/>
        <end position="673"/>
    </location>
</feature>
<comment type="catalytic activity">
    <reaction evidence="1">
        <text>ATP + protein L-histidine = ADP + protein N-phospho-L-histidine.</text>
        <dbReference type="EC" id="2.7.13.3"/>
    </reaction>
</comment>
<dbReference type="GO" id="GO:0005524">
    <property type="term" value="F:ATP binding"/>
    <property type="evidence" value="ECO:0007669"/>
    <property type="project" value="UniProtKB-KW"/>
</dbReference>
<feature type="domain" description="PAS" evidence="12">
    <location>
        <begin position="543"/>
        <end position="616"/>
    </location>
</feature>
<dbReference type="Pfam" id="PF00072">
    <property type="entry name" value="Response_reg"/>
    <property type="match status" value="1"/>
</dbReference>
<dbReference type="InterPro" id="IPR036890">
    <property type="entry name" value="HATPase_C_sf"/>
</dbReference>
<dbReference type="InterPro" id="IPR004358">
    <property type="entry name" value="Sig_transdc_His_kin-like_C"/>
</dbReference>
<dbReference type="SMART" id="SM00471">
    <property type="entry name" value="HDc"/>
    <property type="match status" value="1"/>
</dbReference>
<dbReference type="InterPro" id="IPR003594">
    <property type="entry name" value="HATPase_dom"/>
</dbReference>
<keyword evidence="7" id="KW-0067">ATP-binding</keyword>
<dbReference type="Pfam" id="PF08668">
    <property type="entry name" value="HDOD"/>
    <property type="match status" value="1"/>
</dbReference>
<evidence type="ECO:0000259" key="13">
    <source>
        <dbReference type="PROSITE" id="PS50113"/>
    </source>
</evidence>
<keyword evidence="6" id="KW-0418">Kinase</keyword>
<dbReference type="SUPFAM" id="SSF52172">
    <property type="entry name" value="CheY-like"/>
    <property type="match status" value="1"/>
</dbReference>
<dbReference type="InterPro" id="IPR035965">
    <property type="entry name" value="PAS-like_dom_sf"/>
</dbReference>
<dbReference type="GO" id="GO:0000155">
    <property type="term" value="F:phosphorelay sensor kinase activity"/>
    <property type="evidence" value="ECO:0007669"/>
    <property type="project" value="InterPro"/>
</dbReference>
<dbReference type="NCBIfam" id="TIGR00229">
    <property type="entry name" value="sensory_box"/>
    <property type="match status" value="1"/>
</dbReference>
<dbReference type="SUPFAM" id="SSF109604">
    <property type="entry name" value="HD-domain/PDEase-like"/>
    <property type="match status" value="1"/>
</dbReference>
<dbReference type="OrthoDB" id="5476885at2"/>
<dbReference type="Gene3D" id="3.30.450.20">
    <property type="entry name" value="PAS domain"/>
    <property type="match status" value="1"/>
</dbReference>
<dbReference type="InterPro" id="IPR003607">
    <property type="entry name" value="HD/PDEase_dom"/>
</dbReference>
<evidence type="ECO:0000313" key="15">
    <source>
        <dbReference type="EMBL" id="SHF38216.1"/>
    </source>
</evidence>
<keyword evidence="5" id="KW-0547">Nucleotide-binding</keyword>
<dbReference type="CDD" id="cd00082">
    <property type="entry name" value="HisKA"/>
    <property type="match status" value="1"/>
</dbReference>
<organism evidence="15 16">
    <name type="scientific">Desulfacinum infernum DSM 9756</name>
    <dbReference type="NCBI Taxonomy" id="1121391"/>
    <lineage>
        <taxon>Bacteria</taxon>
        <taxon>Pseudomonadati</taxon>
        <taxon>Thermodesulfobacteriota</taxon>
        <taxon>Syntrophobacteria</taxon>
        <taxon>Syntrophobacterales</taxon>
        <taxon>Syntrophobacteraceae</taxon>
        <taxon>Desulfacinum</taxon>
    </lineage>
</organism>
<dbReference type="PROSITE" id="PS51833">
    <property type="entry name" value="HDOD"/>
    <property type="match status" value="1"/>
</dbReference>
<evidence type="ECO:0000256" key="1">
    <source>
        <dbReference type="ARBA" id="ARBA00000085"/>
    </source>
</evidence>
<evidence type="ECO:0000256" key="7">
    <source>
        <dbReference type="ARBA" id="ARBA00022840"/>
    </source>
</evidence>
<dbReference type="AlphaFoldDB" id="A0A1M5B726"/>
<dbReference type="SMART" id="SM00388">
    <property type="entry name" value="HisKA"/>
    <property type="match status" value="1"/>
</dbReference>
<keyword evidence="8" id="KW-0902">Two-component regulatory system</keyword>
<dbReference type="GO" id="GO:0035438">
    <property type="term" value="F:cyclic-di-GMP binding"/>
    <property type="evidence" value="ECO:0007669"/>
    <property type="project" value="InterPro"/>
</dbReference>
<feature type="modified residue" description="4-aspartylphosphate" evidence="9">
    <location>
        <position position="979"/>
    </location>
</feature>
<dbReference type="CDD" id="cd00130">
    <property type="entry name" value="PAS"/>
    <property type="match status" value="1"/>
</dbReference>
<dbReference type="InterPro" id="IPR011006">
    <property type="entry name" value="CheY-like_superfamily"/>
</dbReference>
<dbReference type="InterPro" id="IPR036097">
    <property type="entry name" value="HisK_dim/P_sf"/>
</dbReference>
<feature type="domain" description="HDOD" evidence="14">
    <location>
        <begin position="29"/>
        <end position="226"/>
    </location>
</feature>
<dbReference type="Gene3D" id="3.30.565.10">
    <property type="entry name" value="Histidine kinase-like ATPase, C-terminal domain"/>
    <property type="match status" value="1"/>
</dbReference>
<accession>A0A1M5B726</accession>
<dbReference type="InterPro" id="IPR009875">
    <property type="entry name" value="PilZ_domain"/>
</dbReference>
<dbReference type="SUPFAM" id="SSF141371">
    <property type="entry name" value="PilZ domain-like"/>
    <property type="match status" value="1"/>
</dbReference>
<dbReference type="SUPFAM" id="SSF55785">
    <property type="entry name" value="PYP-like sensor domain (PAS domain)"/>
    <property type="match status" value="1"/>
</dbReference>
<dbReference type="InterPro" id="IPR000014">
    <property type="entry name" value="PAS"/>
</dbReference>
<dbReference type="GO" id="GO:0006355">
    <property type="term" value="P:regulation of DNA-templated transcription"/>
    <property type="evidence" value="ECO:0007669"/>
    <property type="project" value="InterPro"/>
</dbReference>
<evidence type="ECO:0000259" key="10">
    <source>
        <dbReference type="PROSITE" id="PS50109"/>
    </source>
</evidence>
<evidence type="ECO:0000256" key="5">
    <source>
        <dbReference type="ARBA" id="ARBA00022741"/>
    </source>
</evidence>
<dbReference type="STRING" id="1121391.SAMN02745206_01873"/>
<dbReference type="Pfam" id="PF00989">
    <property type="entry name" value="PAS"/>
    <property type="match status" value="1"/>
</dbReference>
<reference evidence="16" key="1">
    <citation type="submission" date="2016-11" db="EMBL/GenBank/DDBJ databases">
        <authorList>
            <person name="Varghese N."/>
            <person name="Submissions S."/>
        </authorList>
    </citation>
    <scope>NUCLEOTIDE SEQUENCE [LARGE SCALE GENOMIC DNA]</scope>
    <source>
        <strain evidence="16">DSM 9756</strain>
    </source>
</reference>